<sequence>MINLDMLDEQAINQIKTLSNARAMSPKYHKVVTPDVYENRNVEDILDAFFMWLRAVIELEKKDDSKSSEVN</sequence>
<evidence type="ECO:0000313" key="1">
    <source>
        <dbReference type="EMBL" id="QJA65016.1"/>
    </source>
</evidence>
<protein>
    <submittedName>
        <fullName evidence="2">Uncharacterized protein</fullName>
    </submittedName>
</protein>
<dbReference type="EMBL" id="MT141530">
    <property type="protein sequence ID" value="QJA65016.1"/>
    <property type="molecule type" value="Genomic_DNA"/>
</dbReference>
<name>A0A6M3KM73_9ZZZZ</name>
<reference evidence="2" key="1">
    <citation type="submission" date="2020-03" db="EMBL/GenBank/DDBJ databases">
        <title>The deep terrestrial virosphere.</title>
        <authorList>
            <person name="Holmfeldt K."/>
            <person name="Nilsson E."/>
            <person name="Simone D."/>
            <person name="Lopez-Fernandez M."/>
            <person name="Wu X."/>
            <person name="de Brujin I."/>
            <person name="Lundin D."/>
            <person name="Andersson A."/>
            <person name="Bertilsson S."/>
            <person name="Dopson M."/>
        </authorList>
    </citation>
    <scope>NUCLEOTIDE SEQUENCE</scope>
    <source>
        <strain evidence="2">MM415A00374</strain>
        <strain evidence="1">MM415B00446</strain>
    </source>
</reference>
<dbReference type="EMBL" id="MT142494">
    <property type="protein sequence ID" value="QJA82711.1"/>
    <property type="molecule type" value="Genomic_DNA"/>
</dbReference>
<gene>
    <name evidence="2" type="ORF">MM415A00374_0023</name>
    <name evidence="1" type="ORF">MM415B00446_0040</name>
</gene>
<accession>A0A6M3KM73</accession>
<evidence type="ECO:0000313" key="2">
    <source>
        <dbReference type="EMBL" id="QJA82711.1"/>
    </source>
</evidence>
<dbReference type="AlphaFoldDB" id="A0A6M3KM73"/>
<organism evidence="2">
    <name type="scientific">viral metagenome</name>
    <dbReference type="NCBI Taxonomy" id="1070528"/>
    <lineage>
        <taxon>unclassified sequences</taxon>
        <taxon>metagenomes</taxon>
        <taxon>organismal metagenomes</taxon>
    </lineage>
</organism>
<proteinExistence type="predicted"/>